<evidence type="ECO:0000256" key="9">
    <source>
        <dbReference type="ARBA" id="ARBA00022490"/>
    </source>
</evidence>
<feature type="binding site" evidence="15">
    <location>
        <position position="123"/>
    </location>
    <ligand>
        <name>substrate</name>
    </ligand>
</feature>
<feature type="binding site" evidence="15">
    <location>
        <position position="20"/>
    </location>
    <ligand>
        <name>a divalent metal cation</name>
        <dbReference type="ChEBI" id="CHEBI:60240"/>
    </ligand>
</feature>
<evidence type="ECO:0000256" key="7">
    <source>
        <dbReference type="ARBA" id="ARBA00013227"/>
    </source>
</evidence>
<evidence type="ECO:0000256" key="6">
    <source>
        <dbReference type="ARBA" id="ARBA00008853"/>
    </source>
</evidence>
<comment type="caution">
    <text evidence="17">The sequence shown here is derived from an EMBL/GenBank/DDBJ whole genome shotgun (WGS) entry which is preliminary data.</text>
</comment>
<comment type="similarity">
    <text evidence="6">Belongs to the SMP-30/CGR1 family.</text>
</comment>
<dbReference type="Gene3D" id="2.120.10.30">
    <property type="entry name" value="TolB, C-terminal domain"/>
    <property type="match status" value="1"/>
</dbReference>
<comment type="subcellular location">
    <subcellularLocation>
        <location evidence="5">Cytoplasm</location>
    </subcellularLocation>
</comment>
<comment type="cofactor">
    <cofactor evidence="2">
        <name>Ca(2+)</name>
        <dbReference type="ChEBI" id="CHEBI:29108"/>
    </cofactor>
</comment>
<keyword evidence="9" id="KW-0963">Cytoplasm</keyword>
<dbReference type="Pfam" id="PF08450">
    <property type="entry name" value="SGL"/>
    <property type="match status" value="1"/>
</dbReference>
<protein>
    <recommendedName>
        <fullName evidence="8">Regucalcin</fullName>
        <ecNumber evidence="7">3.1.1.17</ecNumber>
    </recommendedName>
    <alternativeName>
        <fullName evidence="13">Gluconolactonase</fullName>
    </alternativeName>
</protein>
<keyword evidence="15" id="KW-0862">Zinc</keyword>
<organism evidence="17 18">
    <name type="scientific">Halanaerobium saccharolyticum</name>
    <dbReference type="NCBI Taxonomy" id="43595"/>
    <lineage>
        <taxon>Bacteria</taxon>
        <taxon>Bacillati</taxon>
        <taxon>Bacillota</taxon>
        <taxon>Clostridia</taxon>
        <taxon>Halanaerobiales</taxon>
        <taxon>Halanaerobiaceae</taxon>
        <taxon>Halanaerobium</taxon>
    </lineage>
</organism>
<evidence type="ECO:0000256" key="13">
    <source>
        <dbReference type="ARBA" id="ARBA00032464"/>
    </source>
</evidence>
<dbReference type="RefSeq" id="WP_133515265.1">
    <property type="nucleotide sequence ID" value="NZ_SNWX01000014.1"/>
</dbReference>
<comment type="catalytic activity">
    <reaction evidence="1">
        <text>D-glucono-1,5-lactone + H2O = D-gluconate + H(+)</text>
        <dbReference type="Rhea" id="RHEA:10440"/>
        <dbReference type="ChEBI" id="CHEBI:15377"/>
        <dbReference type="ChEBI" id="CHEBI:15378"/>
        <dbReference type="ChEBI" id="CHEBI:16217"/>
        <dbReference type="ChEBI" id="CHEBI:18391"/>
        <dbReference type="EC" id="3.1.1.17"/>
    </reaction>
</comment>
<comment type="cofactor">
    <cofactor evidence="3">
        <name>Mn(2+)</name>
        <dbReference type="ChEBI" id="CHEBI:29035"/>
    </cofactor>
</comment>
<feature type="binding site" evidence="15">
    <location>
        <position position="105"/>
    </location>
    <ligand>
        <name>substrate</name>
    </ligand>
</feature>
<dbReference type="AlphaFoldDB" id="A0A4R6LRG0"/>
<keyword evidence="11" id="KW-0378">Hydrolase</keyword>
<feature type="binding site" evidence="15">
    <location>
        <position position="103"/>
    </location>
    <ligand>
        <name>substrate</name>
    </ligand>
</feature>
<dbReference type="OrthoDB" id="2633250at2"/>
<dbReference type="InterPro" id="IPR005511">
    <property type="entry name" value="SMP-30"/>
</dbReference>
<keyword evidence="12" id="KW-0106">Calcium</keyword>
<dbReference type="InterPro" id="IPR013658">
    <property type="entry name" value="SGL"/>
</dbReference>
<feature type="binding site" evidence="15">
    <location>
        <position position="201"/>
    </location>
    <ligand>
        <name>a divalent metal cation</name>
        <dbReference type="ChEBI" id="CHEBI:60240"/>
    </ligand>
</feature>
<dbReference type="GO" id="GO:0005737">
    <property type="term" value="C:cytoplasm"/>
    <property type="evidence" value="ECO:0007669"/>
    <property type="project" value="UniProtKB-SubCell"/>
</dbReference>
<dbReference type="GO" id="GO:0030234">
    <property type="term" value="F:enzyme regulator activity"/>
    <property type="evidence" value="ECO:0007669"/>
    <property type="project" value="InterPro"/>
</dbReference>
<evidence type="ECO:0000256" key="12">
    <source>
        <dbReference type="ARBA" id="ARBA00022837"/>
    </source>
</evidence>
<dbReference type="EC" id="3.1.1.17" evidence="7"/>
<dbReference type="GO" id="GO:0005509">
    <property type="term" value="F:calcium ion binding"/>
    <property type="evidence" value="ECO:0007669"/>
    <property type="project" value="InterPro"/>
</dbReference>
<sequence>MKKINEKLELVIDAGAQIAEGPFWDQEKQLLYWVDILGKTINIYNPATAANEVIQLEKMIGALIPTAKGKLLAALEDGLYLIDPETFKPRILVNPESNTAQTRFNDGKCDQKGRFWVGTMDLEENRELGKLYCLDQDLNLEEKVKNVKISNGLAWSLDNKTMYYIDSPTKEVLAFDYDLETAEISNKRTIISLAEGEGVPDGMTIDAEGKLWIAHFGGSQVSRWDSVSGEKIDSIQLPVSNVTSCAFGGKNLDELYITTASVGLSEEEKEKQPYAGGIFKYQAGVNGLAAVKFEL</sequence>
<dbReference type="Proteomes" id="UP000295064">
    <property type="component" value="Unassembled WGS sequence"/>
</dbReference>
<evidence type="ECO:0000313" key="18">
    <source>
        <dbReference type="Proteomes" id="UP000295064"/>
    </source>
</evidence>
<gene>
    <name evidence="17" type="ORF">DFR79_11453</name>
</gene>
<dbReference type="SUPFAM" id="SSF63829">
    <property type="entry name" value="Calcium-dependent phosphotriesterase"/>
    <property type="match status" value="1"/>
</dbReference>
<dbReference type="PRINTS" id="PR01790">
    <property type="entry name" value="SMP30FAMILY"/>
</dbReference>
<dbReference type="FunFam" id="2.120.10.30:FF:000126">
    <property type="entry name" value="Senescence marker protein-30"/>
    <property type="match status" value="1"/>
</dbReference>
<evidence type="ECO:0000256" key="3">
    <source>
        <dbReference type="ARBA" id="ARBA00001936"/>
    </source>
</evidence>
<evidence type="ECO:0000256" key="4">
    <source>
        <dbReference type="ARBA" id="ARBA00001946"/>
    </source>
</evidence>
<evidence type="ECO:0000256" key="5">
    <source>
        <dbReference type="ARBA" id="ARBA00004496"/>
    </source>
</evidence>
<dbReference type="PRINTS" id="PR01791">
    <property type="entry name" value="REGUCALCIN"/>
</dbReference>
<dbReference type="PANTHER" id="PTHR10907:SF47">
    <property type="entry name" value="REGUCALCIN"/>
    <property type="match status" value="1"/>
</dbReference>
<evidence type="ECO:0000256" key="10">
    <source>
        <dbReference type="ARBA" id="ARBA00022723"/>
    </source>
</evidence>
<dbReference type="PANTHER" id="PTHR10907">
    <property type="entry name" value="REGUCALCIN"/>
    <property type="match status" value="1"/>
</dbReference>
<comment type="cofactor">
    <cofactor evidence="4">
        <name>Mg(2+)</name>
        <dbReference type="ChEBI" id="CHEBI:18420"/>
    </cofactor>
</comment>
<dbReference type="GO" id="GO:0004341">
    <property type="term" value="F:gluconolactonase activity"/>
    <property type="evidence" value="ECO:0007669"/>
    <property type="project" value="UniProtKB-EC"/>
</dbReference>
<proteinExistence type="inferred from homology"/>
<evidence type="ECO:0000256" key="14">
    <source>
        <dbReference type="PIRSR" id="PIRSR605511-1"/>
    </source>
</evidence>
<dbReference type="EMBL" id="SNWX01000014">
    <property type="protein sequence ID" value="TDO86480.1"/>
    <property type="molecule type" value="Genomic_DNA"/>
</dbReference>
<comment type="cofactor">
    <cofactor evidence="15">
        <name>Zn(2+)</name>
        <dbReference type="ChEBI" id="CHEBI:29105"/>
    </cofactor>
    <text evidence="15">Binds 1 divalent metal cation per subunit.</text>
</comment>
<dbReference type="InterPro" id="IPR008367">
    <property type="entry name" value="Regucalcin"/>
</dbReference>
<evidence type="ECO:0000256" key="2">
    <source>
        <dbReference type="ARBA" id="ARBA00001913"/>
    </source>
</evidence>
<evidence type="ECO:0000256" key="15">
    <source>
        <dbReference type="PIRSR" id="PIRSR605511-2"/>
    </source>
</evidence>
<dbReference type="GO" id="GO:0019853">
    <property type="term" value="P:L-ascorbic acid biosynthetic process"/>
    <property type="evidence" value="ECO:0007669"/>
    <property type="project" value="TreeGrafter"/>
</dbReference>
<evidence type="ECO:0000313" key="17">
    <source>
        <dbReference type="EMBL" id="TDO86480.1"/>
    </source>
</evidence>
<reference evidence="17 18" key="1">
    <citation type="submission" date="2019-03" db="EMBL/GenBank/DDBJ databases">
        <title>Subsurface microbial communities from deep shales in Ohio and West Virginia, USA.</title>
        <authorList>
            <person name="Wrighton K."/>
        </authorList>
    </citation>
    <scope>NUCLEOTIDE SEQUENCE [LARGE SCALE GENOMIC DNA]</scope>
    <source>
        <strain evidence="17 18">MA284_T2</strain>
    </source>
</reference>
<evidence type="ECO:0000256" key="8">
    <source>
        <dbReference type="ARBA" id="ARBA00016808"/>
    </source>
</evidence>
<dbReference type="InterPro" id="IPR011042">
    <property type="entry name" value="6-blade_b-propeller_TolB-like"/>
</dbReference>
<feature type="active site" description="Proton donor/acceptor" evidence="14">
    <location>
        <position position="201"/>
    </location>
</feature>
<accession>A0A4R6LRG0</accession>
<evidence type="ECO:0000259" key="16">
    <source>
        <dbReference type="Pfam" id="PF08450"/>
    </source>
</evidence>
<evidence type="ECO:0000256" key="11">
    <source>
        <dbReference type="ARBA" id="ARBA00022801"/>
    </source>
</evidence>
<evidence type="ECO:0000256" key="1">
    <source>
        <dbReference type="ARBA" id="ARBA00001589"/>
    </source>
</evidence>
<name>A0A4R6LRG0_9FIRM</name>
<keyword evidence="10 15" id="KW-0479">Metal-binding</keyword>
<feature type="binding site" evidence="15">
    <location>
        <position position="151"/>
    </location>
    <ligand>
        <name>a divalent metal cation</name>
        <dbReference type="ChEBI" id="CHEBI:60240"/>
    </ligand>
</feature>
<feature type="domain" description="SMP-30/Gluconolactonase/LRE-like region" evidence="16">
    <location>
        <begin position="19"/>
        <end position="260"/>
    </location>
</feature>